<keyword evidence="6 7" id="KW-0694">RNA-binding</keyword>
<keyword evidence="5" id="KW-0460">Magnesium</keyword>
<dbReference type="CTD" id="6749227"/>
<sequence>MLKISKKLNKGQKRRQQLHKREVFNAKVADVITSNEYKPGEPYYVVEITTLLEHPFQLVNGAIVQKLSTYGILTKQQLPKLPRIIIFTPMGKAHVNFIAREKPLFLTEEELDNCEKFHRFLFENVIKTRKDTRFIKNESIKYYLVVPLRENGELHYELITSCINFLRNENYPNRQVCKEVILQFPHQVVVKPSYSLNSQSLNWMLIRKVSDATPMSEFHDTSIAATFYDYYKNQYSIDISDKEQKLVCLRKIPSNNNMLKKFHRILTLTSKSKQSPHFVPELLAIHPLSASRFMTTVCLPSILFRVESLLSVDELRLKIARETGLGLDDSRMDNSFIPLLQDASTYYTKKIGILPHVFHQIKLKDRYTLITLGNGKDNYLHISNEEKRRLVDRKLKRGREKKKQLVINHCKQLRRTISKLTKKTRKWLKIVPISVSKRLFPKFHRRLLHSKLKSNRNKAVLKRPGPSVSMLLQALTSLSADDFFNHERLEILGDSYLKFITTADYFFRNPNMKEGAMSLMRAINVSNSHLSRTSKLKGLTLYQFNTPFKLKQWLPPGFTCIRNNANLVANNMLTDGSKQRDSESFKQVMSVKNISDTVEGLVGVYSLASGPVDAARLLPWIGLDIDPNVLIEKDKSVNFEIPTTDEDIQLSSCILRNTDYQFNNFYWLRIAFTHSSVASENYQRLEYLGDAILEYLLIEFVYCRKPYFGPGKISHFKSVMTRNQTFSLIAIAFQFYTHIRCHSKLKLDIMDSIQNFKEILLDNHQDDHQPDIGHFANLAYQLYTSNRYQKLPKVCADVFEAFIAAIYLDCGKKLRTVWKVVYKMVQRILADILNDVGGLTSTIHDMFPNRIRYQVIKRSNSSKKHRRMFLDHPKLGMLTSEGIGTSNTSAKDDAIRNMLSHLECSDQEIESSNKS</sequence>
<dbReference type="Pfam" id="PF02170">
    <property type="entry name" value="PAZ"/>
    <property type="match status" value="1"/>
</dbReference>
<dbReference type="GO" id="GO:0000166">
    <property type="term" value="F:nucleotide binding"/>
    <property type="evidence" value="ECO:0007669"/>
    <property type="project" value="UniProtKB-KW"/>
</dbReference>
<dbReference type="FunFam" id="1.10.1520.10:FF:000058">
    <property type="entry name" value="Endoribonuclease Dicer-like protein 3"/>
    <property type="match status" value="1"/>
</dbReference>
<evidence type="ECO:0000256" key="4">
    <source>
        <dbReference type="ARBA" id="ARBA00022801"/>
    </source>
</evidence>
<dbReference type="InterPro" id="IPR003100">
    <property type="entry name" value="PAZ_dom"/>
</dbReference>
<dbReference type="HOGENOM" id="CLU_300890_0_0_1"/>
<dbReference type="Proteomes" id="UP000009022">
    <property type="component" value="Unassembled WGS sequence"/>
</dbReference>
<dbReference type="GO" id="GO:0004525">
    <property type="term" value="F:ribonuclease III activity"/>
    <property type="evidence" value="ECO:0000318"/>
    <property type="project" value="GO_Central"/>
</dbReference>
<dbReference type="GO" id="GO:0005634">
    <property type="term" value="C:nucleus"/>
    <property type="evidence" value="ECO:0000318"/>
    <property type="project" value="GO_Central"/>
</dbReference>
<name>B3RLM8_TRIAD</name>
<keyword evidence="11" id="KW-1185">Reference proteome</keyword>
<dbReference type="OrthoDB" id="2392202at2759"/>
<reference evidence="10 11" key="1">
    <citation type="journal article" date="2008" name="Nature">
        <title>The Trichoplax genome and the nature of placozoans.</title>
        <authorList>
            <person name="Srivastava M."/>
            <person name="Begovic E."/>
            <person name="Chapman J."/>
            <person name="Putnam N.H."/>
            <person name="Hellsten U."/>
            <person name="Kawashima T."/>
            <person name="Kuo A."/>
            <person name="Mitros T."/>
            <person name="Salamov A."/>
            <person name="Carpenter M.L."/>
            <person name="Signorovitch A.Y."/>
            <person name="Moreno M.A."/>
            <person name="Kamm K."/>
            <person name="Grimwood J."/>
            <person name="Schmutz J."/>
            <person name="Shapiro H."/>
            <person name="Grigoriev I.V."/>
            <person name="Buss L.W."/>
            <person name="Schierwater B."/>
            <person name="Dellaporta S.L."/>
            <person name="Rokhsar D.S."/>
        </authorList>
    </citation>
    <scope>NUCLEOTIDE SEQUENCE [LARGE SCALE GENOMIC DNA]</scope>
    <source>
        <strain evidence="10 11">Grell-BS-1999</strain>
    </source>
</reference>
<organism evidence="10 11">
    <name type="scientific">Trichoplax adhaerens</name>
    <name type="common">Trichoplax reptans</name>
    <dbReference type="NCBI Taxonomy" id="10228"/>
    <lineage>
        <taxon>Eukaryota</taxon>
        <taxon>Metazoa</taxon>
        <taxon>Placozoa</taxon>
        <taxon>Uniplacotomia</taxon>
        <taxon>Trichoplacea</taxon>
        <taxon>Trichoplacidae</taxon>
        <taxon>Trichoplax</taxon>
    </lineage>
</organism>
<keyword evidence="2" id="KW-0479">Metal-binding</keyword>
<dbReference type="SMART" id="SM00535">
    <property type="entry name" value="RIBOc"/>
    <property type="match status" value="2"/>
</dbReference>
<dbReference type="AlphaFoldDB" id="B3RLM8"/>
<dbReference type="PROSITE" id="PS50137">
    <property type="entry name" value="DS_RBD"/>
    <property type="match status" value="1"/>
</dbReference>
<dbReference type="GO" id="GO:0003723">
    <property type="term" value="F:RNA binding"/>
    <property type="evidence" value="ECO:0000318"/>
    <property type="project" value="GO_Central"/>
</dbReference>
<dbReference type="GO" id="GO:0031054">
    <property type="term" value="P:pre-miRNA processing"/>
    <property type="evidence" value="ECO:0000318"/>
    <property type="project" value="GO_Central"/>
</dbReference>
<dbReference type="GeneID" id="6749227"/>
<dbReference type="PROSITE" id="PS00517">
    <property type="entry name" value="RNASE_3_1"/>
    <property type="match status" value="1"/>
</dbReference>
<comment type="cofactor">
    <cofactor evidence="1">
        <name>Mg(2+)</name>
        <dbReference type="ChEBI" id="CHEBI:18420"/>
    </cofactor>
</comment>
<dbReference type="GO" id="GO:0046872">
    <property type="term" value="F:metal ion binding"/>
    <property type="evidence" value="ECO:0007669"/>
    <property type="project" value="UniProtKB-KW"/>
</dbReference>
<evidence type="ECO:0000313" key="10">
    <source>
        <dbReference type="EMBL" id="EDV28810.1"/>
    </source>
</evidence>
<dbReference type="PROSITE" id="PS50142">
    <property type="entry name" value="RNASE_3_2"/>
    <property type="match status" value="2"/>
</dbReference>
<evidence type="ECO:0000313" key="11">
    <source>
        <dbReference type="Proteomes" id="UP000009022"/>
    </source>
</evidence>
<evidence type="ECO:0000256" key="7">
    <source>
        <dbReference type="PROSITE-ProRule" id="PRU00266"/>
    </source>
</evidence>
<dbReference type="InterPro" id="IPR036389">
    <property type="entry name" value="RNase_III_sf"/>
</dbReference>
<evidence type="ECO:0000256" key="6">
    <source>
        <dbReference type="ARBA" id="ARBA00022884"/>
    </source>
</evidence>
<gene>
    <name evidence="10" type="ORF">TRIADDRAFT_52058</name>
</gene>
<dbReference type="PhylomeDB" id="B3RLM8"/>
<dbReference type="PANTHER" id="PTHR14950:SF37">
    <property type="entry name" value="ENDORIBONUCLEASE DICER"/>
    <property type="match status" value="1"/>
</dbReference>
<dbReference type="Pfam" id="PF20931">
    <property type="entry name" value="Dicer_platform"/>
    <property type="match status" value="1"/>
</dbReference>
<dbReference type="InterPro" id="IPR014720">
    <property type="entry name" value="dsRBD_dom"/>
</dbReference>
<dbReference type="InParanoid" id="B3RLM8"/>
<dbReference type="GO" id="GO:0005737">
    <property type="term" value="C:cytoplasm"/>
    <property type="evidence" value="ECO:0000318"/>
    <property type="project" value="GO_Central"/>
</dbReference>
<dbReference type="RefSeq" id="XP_002108012.1">
    <property type="nucleotide sequence ID" value="XM_002107976.1"/>
</dbReference>
<dbReference type="Pfam" id="PF00636">
    <property type="entry name" value="Ribonuclease_3"/>
    <property type="match status" value="2"/>
</dbReference>
<dbReference type="InterPro" id="IPR000999">
    <property type="entry name" value="RNase_III_dom"/>
</dbReference>
<dbReference type="InterPro" id="IPR048512">
    <property type="entry name" value="Dicer_platform"/>
</dbReference>
<keyword evidence="3" id="KW-0547">Nucleotide-binding</keyword>
<dbReference type="KEGG" id="tad:TRIADDRAFT_52058"/>
<evidence type="ECO:0000259" key="8">
    <source>
        <dbReference type="PROSITE" id="PS50137"/>
    </source>
</evidence>
<dbReference type="Gene3D" id="2.170.260.10">
    <property type="entry name" value="paz domain"/>
    <property type="match status" value="1"/>
</dbReference>
<accession>B3RLM8</accession>
<evidence type="ECO:0000256" key="3">
    <source>
        <dbReference type="ARBA" id="ARBA00022741"/>
    </source>
</evidence>
<dbReference type="Gene3D" id="1.10.1520.10">
    <property type="entry name" value="Ribonuclease III domain"/>
    <property type="match status" value="2"/>
</dbReference>
<dbReference type="GO" id="GO:0030422">
    <property type="term" value="P:siRNA processing"/>
    <property type="evidence" value="ECO:0000318"/>
    <property type="project" value="GO_Central"/>
</dbReference>
<dbReference type="eggNOG" id="KOG0701">
    <property type="taxonomic scope" value="Eukaryota"/>
</dbReference>
<protein>
    <submittedName>
        <fullName evidence="10">Uncharacterized protein</fullName>
    </submittedName>
</protein>
<feature type="domain" description="RNase III" evidence="9">
    <location>
        <begin position="470"/>
        <end position="610"/>
    </location>
</feature>
<evidence type="ECO:0000256" key="5">
    <source>
        <dbReference type="ARBA" id="ARBA00022842"/>
    </source>
</evidence>
<evidence type="ECO:0000256" key="2">
    <source>
        <dbReference type="ARBA" id="ARBA00022723"/>
    </source>
</evidence>
<keyword evidence="4" id="KW-0378">Hydrolase</keyword>
<proteinExistence type="predicted"/>
<feature type="domain" description="RNase III" evidence="9">
    <location>
        <begin position="651"/>
        <end position="811"/>
    </location>
</feature>
<dbReference type="GO" id="GO:0004530">
    <property type="term" value="F:deoxyribonuclease I activity"/>
    <property type="evidence" value="ECO:0000318"/>
    <property type="project" value="GO_Central"/>
</dbReference>
<dbReference type="STRING" id="10228.B3RLM8"/>
<evidence type="ECO:0000259" key="9">
    <source>
        <dbReference type="PROSITE" id="PS50142"/>
    </source>
</evidence>
<dbReference type="SUPFAM" id="SSF69065">
    <property type="entry name" value="RNase III domain-like"/>
    <property type="match status" value="2"/>
</dbReference>
<dbReference type="SMART" id="SM00949">
    <property type="entry name" value="PAZ"/>
    <property type="match status" value="1"/>
</dbReference>
<dbReference type="EMBL" id="DS985241">
    <property type="protein sequence ID" value="EDV28810.1"/>
    <property type="molecule type" value="Genomic_DNA"/>
</dbReference>
<dbReference type="CDD" id="cd00593">
    <property type="entry name" value="RIBOc"/>
    <property type="match status" value="2"/>
</dbReference>
<dbReference type="GO" id="GO:0006309">
    <property type="term" value="P:apoptotic DNA fragmentation"/>
    <property type="evidence" value="ECO:0000318"/>
    <property type="project" value="GO_Central"/>
</dbReference>
<feature type="domain" description="DRBM" evidence="8">
    <location>
        <begin position="834"/>
        <end position="904"/>
    </location>
</feature>
<evidence type="ECO:0000256" key="1">
    <source>
        <dbReference type="ARBA" id="ARBA00001946"/>
    </source>
</evidence>
<dbReference type="PANTHER" id="PTHR14950">
    <property type="entry name" value="DICER-RELATED"/>
    <property type="match status" value="1"/>
</dbReference>